<keyword evidence="2" id="KW-1185">Reference proteome</keyword>
<dbReference type="EMBL" id="LDAU01000151">
    <property type="protein sequence ID" value="KRX02874.1"/>
    <property type="molecule type" value="Genomic_DNA"/>
</dbReference>
<evidence type="ECO:0000313" key="1">
    <source>
        <dbReference type="EMBL" id="KRX02874.1"/>
    </source>
</evidence>
<keyword evidence="1" id="KW-0269">Exonuclease</keyword>
<dbReference type="CDD" id="cd09083">
    <property type="entry name" value="EEP-1"/>
    <property type="match status" value="1"/>
</dbReference>
<dbReference type="Proteomes" id="UP000054937">
    <property type="component" value="Unassembled WGS sequence"/>
</dbReference>
<organism evidence="1 2">
    <name type="scientific">Pseudocohnilembus persalinus</name>
    <name type="common">Ciliate</name>
    <dbReference type="NCBI Taxonomy" id="266149"/>
    <lineage>
        <taxon>Eukaryota</taxon>
        <taxon>Sar</taxon>
        <taxon>Alveolata</taxon>
        <taxon>Ciliophora</taxon>
        <taxon>Intramacronucleata</taxon>
        <taxon>Oligohymenophorea</taxon>
        <taxon>Scuticociliatia</taxon>
        <taxon>Philasterida</taxon>
        <taxon>Pseudocohnilembidae</taxon>
        <taxon>Pseudocohnilembus</taxon>
    </lineage>
</organism>
<keyword evidence="1" id="KW-0255">Endonuclease</keyword>
<protein>
    <submittedName>
        <fullName evidence="1">Endonuclease/exonuclease/phosphatase</fullName>
    </submittedName>
</protein>
<keyword evidence="1" id="KW-0540">Nuclease</keyword>
<reference evidence="1 2" key="1">
    <citation type="journal article" date="2015" name="Sci. Rep.">
        <title>Genome of the facultative scuticociliatosis pathogen Pseudocohnilembus persalinus provides insight into its virulence through horizontal gene transfer.</title>
        <authorList>
            <person name="Xiong J."/>
            <person name="Wang G."/>
            <person name="Cheng J."/>
            <person name="Tian M."/>
            <person name="Pan X."/>
            <person name="Warren A."/>
            <person name="Jiang C."/>
            <person name="Yuan D."/>
            <person name="Miao W."/>
        </authorList>
    </citation>
    <scope>NUCLEOTIDE SEQUENCE [LARGE SCALE GENOMIC DNA]</scope>
    <source>
        <strain evidence="1">36N120E</strain>
    </source>
</reference>
<dbReference type="OrthoDB" id="276515at2759"/>
<keyword evidence="1" id="KW-0378">Hydrolase</keyword>
<dbReference type="PANTHER" id="PTHR12121">
    <property type="entry name" value="CARBON CATABOLITE REPRESSOR PROTEIN 4"/>
    <property type="match status" value="1"/>
</dbReference>
<dbReference type="SUPFAM" id="SSF56219">
    <property type="entry name" value="DNase I-like"/>
    <property type="match status" value="1"/>
</dbReference>
<dbReference type="Gene3D" id="3.60.10.10">
    <property type="entry name" value="Endonuclease/exonuclease/phosphatase"/>
    <property type="match status" value="1"/>
</dbReference>
<name>A0A0V0QL40_PSEPJ</name>
<dbReference type="GO" id="GO:0000175">
    <property type="term" value="F:3'-5'-RNA exonuclease activity"/>
    <property type="evidence" value="ECO:0007669"/>
    <property type="project" value="TreeGrafter"/>
</dbReference>
<dbReference type="AlphaFoldDB" id="A0A0V0QL40"/>
<dbReference type="PANTHER" id="PTHR12121:SF36">
    <property type="entry name" value="ENDONUCLEASE_EXONUCLEASE_PHOSPHATASE DOMAIN-CONTAINING PROTEIN"/>
    <property type="match status" value="1"/>
</dbReference>
<accession>A0A0V0QL40</accession>
<dbReference type="GO" id="GO:0004519">
    <property type="term" value="F:endonuclease activity"/>
    <property type="evidence" value="ECO:0007669"/>
    <property type="project" value="UniProtKB-KW"/>
</dbReference>
<dbReference type="InterPro" id="IPR036691">
    <property type="entry name" value="Endo/exonu/phosph_ase_sf"/>
</dbReference>
<evidence type="ECO:0000313" key="2">
    <source>
        <dbReference type="Proteomes" id="UP000054937"/>
    </source>
</evidence>
<comment type="caution">
    <text evidence="1">The sequence shown here is derived from an EMBL/GenBank/DDBJ whole genome shotgun (WGS) entry which is preliminary data.</text>
</comment>
<dbReference type="InParanoid" id="A0A0V0QL40"/>
<sequence length="319" mass="37422">MKNDASSYKEFQIQDIQQTLKSLSQNQIDSIVNYFHLMTFNLRDPTLDKKKNTWEQRRQPTIQTIIDTMPDVIGTQEGQSEQFNEIIEGGLKTYGYEWFGLETTKNVYDSAIIYNKNTLILEDWGHFWLSEKPFEKFSKYPDSAMKRSCTYGIFKHKNEDTKFMLFNTHFDHVSEIARQFQAGTENLPVFITGDFNSLTNSQVYQKVSQAGYTDVLTLDKSKNSQNGQQFTFHAYLGQQMEQMFTVIPARIICTALYYCGFQDRLPVVPFPQNFFIDFVFQNKEQIKFEMVQNFVLTHKYDGQHPSDHYPISVLYKIVQ</sequence>
<gene>
    <name evidence="1" type="ORF">PPERSA_04077</name>
</gene>
<dbReference type="InterPro" id="IPR050410">
    <property type="entry name" value="CCR4/nocturin_mRNA_transcr"/>
</dbReference>
<proteinExistence type="predicted"/>